<reference evidence="2 3" key="1">
    <citation type="journal article" date="2021" name="Genome Biol. Evol.">
        <title>The evolution of interdependence in a four-way mealybug symbiosis.</title>
        <authorList>
            <person name="Garber A.I."/>
            <person name="Kupper M."/>
            <person name="Laetsch D.R."/>
            <person name="Weldon S.R."/>
            <person name="Ladinsky M.S."/>
            <person name="Bjorkman P.J."/>
            <person name="McCutcheon J.P."/>
        </authorList>
    </citation>
    <scope>NUCLEOTIDE SEQUENCE [LARGE SCALE GENOMIC DNA]</scope>
    <source>
        <strain evidence="2">SOD</strain>
    </source>
</reference>
<keyword evidence="3" id="KW-1185">Reference proteome</keyword>
<protein>
    <recommendedName>
        <fullName evidence="4">DNA internalization-related competence protein ComEC/Rec2</fullName>
    </recommendedName>
</protein>
<keyword evidence="1" id="KW-1133">Transmembrane helix</keyword>
<evidence type="ECO:0000256" key="1">
    <source>
        <dbReference type="SAM" id="Phobius"/>
    </source>
</evidence>
<keyword evidence="1" id="KW-0472">Membrane</keyword>
<evidence type="ECO:0000313" key="3">
    <source>
        <dbReference type="Proteomes" id="UP000811282"/>
    </source>
</evidence>
<accession>A0ABS5YEF9</accession>
<gene>
    <name evidence="2" type="ORF">JZM24_16620</name>
</gene>
<name>A0ABS5YEF9_9GAMM</name>
<organism evidence="2 3">
    <name type="scientific">Candidatus Sodalis endolongispinus</name>
    <dbReference type="NCBI Taxonomy" id="2812662"/>
    <lineage>
        <taxon>Bacteria</taxon>
        <taxon>Pseudomonadati</taxon>
        <taxon>Pseudomonadota</taxon>
        <taxon>Gammaproteobacteria</taxon>
        <taxon>Enterobacterales</taxon>
        <taxon>Bruguierivoracaceae</taxon>
        <taxon>Sodalis</taxon>
    </lineage>
</organism>
<proteinExistence type="predicted"/>
<sequence length="202" mass="21369">MPLSITALALAVIAGNLPLLFLPQLPTAGMLCGLVAVGGVLLLSGRRLAQYLALGVLMLAWSGYHARLLLVQTTAWSHGNQTMIARLTTLNLSAEQAPARLVACVSHINGQRVFPPVVVALRWRSLPARWCAGQQWRLRVALQPVHGRMNEGDSIPSAGPWRIISHCRAGYCARGCLTTGASCASGGSNVPLTTCSSRAGGR</sequence>
<dbReference type="RefSeq" id="WP_215671057.1">
    <property type="nucleotide sequence ID" value="NZ_JAFJYC010000002.1"/>
</dbReference>
<keyword evidence="1" id="KW-0812">Transmembrane</keyword>
<evidence type="ECO:0008006" key="4">
    <source>
        <dbReference type="Google" id="ProtNLM"/>
    </source>
</evidence>
<evidence type="ECO:0000313" key="2">
    <source>
        <dbReference type="EMBL" id="MBT9433324.1"/>
    </source>
</evidence>
<feature type="transmembrane region" description="Helical" evidence="1">
    <location>
        <begin position="24"/>
        <end position="44"/>
    </location>
</feature>
<dbReference type="EMBL" id="JAFJYC010000002">
    <property type="protein sequence ID" value="MBT9433324.1"/>
    <property type="molecule type" value="Genomic_DNA"/>
</dbReference>
<comment type="caution">
    <text evidence="2">The sequence shown here is derived from an EMBL/GenBank/DDBJ whole genome shotgun (WGS) entry which is preliminary data.</text>
</comment>
<dbReference type="Proteomes" id="UP000811282">
    <property type="component" value="Unassembled WGS sequence"/>
</dbReference>